<organism evidence="1 2">
    <name type="scientific">Tannerella sp. oral taxon BU063 isolate Cell 5</name>
    <dbReference type="NCBI Taxonomy" id="1410950"/>
    <lineage>
        <taxon>Bacteria</taxon>
        <taxon>Pseudomonadati</taxon>
        <taxon>Bacteroidota</taxon>
        <taxon>Bacteroidia</taxon>
        <taxon>Bacteroidales</taxon>
        <taxon>Tannerellaceae</taxon>
        <taxon>Tannerella</taxon>
    </lineage>
</organism>
<evidence type="ECO:0000313" key="2">
    <source>
        <dbReference type="Proteomes" id="UP000018872"/>
    </source>
</evidence>
<comment type="caution">
    <text evidence="1">The sequence shown here is derived from an EMBL/GenBank/DDBJ whole genome shotgun (WGS) entry which is preliminary data.</text>
</comment>
<dbReference type="Proteomes" id="UP000018872">
    <property type="component" value="Unassembled WGS sequence"/>
</dbReference>
<evidence type="ECO:0000313" key="1">
    <source>
        <dbReference type="EMBL" id="ETK03288.1"/>
    </source>
</evidence>
<sequence>MVSRQLVYVTGMLEVILGPFRPLGAAAAACEVFLVPEILAGVPDGPFRLLGAAAAACEVFLVPGNLGWRP</sequence>
<dbReference type="PATRIC" id="fig|1410950.3.peg.2374"/>
<dbReference type="AlphaFoldDB" id="W2C8E4"/>
<reference evidence="1 2" key="1">
    <citation type="submission" date="2013-11" db="EMBL/GenBank/DDBJ databases">
        <title>Single cell genomics of uncultured Tannerella BU063 (oral taxon 286).</title>
        <authorList>
            <person name="Beall C.J."/>
            <person name="Campbell A.G."/>
            <person name="Griffen A.L."/>
            <person name="Podar M."/>
            <person name="Leys E.J."/>
        </authorList>
    </citation>
    <scope>NUCLEOTIDE SEQUENCE [LARGE SCALE GENOMIC DNA]</scope>
    <source>
        <strain evidence="1">Cell 5</strain>
    </source>
</reference>
<dbReference type="EMBL" id="AYYC01000738">
    <property type="protein sequence ID" value="ETK03288.1"/>
    <property type="molecule type" value="Genomic_DNA"/>
</dbReference>
<protein>
    <submittedName>
        <fullName evidence="1">Uncharacterized protein</fullName>
    </submittedName>
</protein>
<name>W2C8E4_9BACT</name>
<accession>W2C8E4</accession>
<proteinExistence type="predicted"/>
<gene>
    <name evidence="1" type="ORF">T229_15000</name>
</gene>